<dbReference type="CDD" id="cd19318">
    <property type="entry name" value="Rev1_UBM2"/>
    <property type="match status" value="1"/>
</dbReference>
<dbReference type="PIRSF" id="PIRSF036573">
    <property type="entry name" value="REV1"/>
    <property type="match status" value="1"/>
</dbReference>
<dbReference type="InterPro" id="IPR043128">
    <property type="entry name" value="Rev_trsase/Diguanyl_cyclase"/>
</dbReference>
<evidence type="ECO:0000256" key="12">
    <source>
        <dbReference type="ARBA" id="ARBA00023242"/>
    </source>
</evidence>
<feature type="compositionally biased region" description="Basic residues" evidence="14">
    <location>
        <begin position="1435"/>
        <end position="1448"/>
    </location>
</feature>
<dbReference type="GO" id="GO:0006281">
    <property type="term" value="P:DNA repair"/>
    <property type="evidence" value="ECO:0007669"/>
    <property type="project" value="UniProtKB-KW"/>
</dbReference>
<keyword evidence="9 13" id="KW-0460">Magnesium</keyword>
<proteinExistence type="inferred from homology"/>
<dbReference type="InterPro" id="IPR036775">
    <property type="entry name" value="DNA_pol_Y-fam_lit_finger_sf"/>
</dbReference>
<dbReference type="Gene3D" id="1.20.58.1280">
    <property type="entry name" value="DNA repair protein Rev1, C-terminal domain"/>
    <property type="match status" value="1"/>
</dbReference>
<evidence type="ECO:0000313" key="18">
    <source>
        <dbReference type="Proteomes" id="UP000507470"/>
    </source>
</evidence>
<dbReference type="FunFam" id="3.40.1170.60:FF:000005">
    <property type="entry name" value="DNA repair protein REV1"/>
    <property type="match status" value="1"/>
</dbReference>
<keyword evidence="10" id="KW-0238">DNA-binding</keyword>
<dbReference type="Pfam" id="PF00533">
    <property type="entry name" value="BRCT"/>
    <property type="match status" value="1"/>
</dbReference>
<evidence type="ECO:0000256" key="14">
    <source>
        <dbReference type="SAM" id="MobiDB-lite"/>
    </source>
</evidence>
<dbReference type="InterPro" id="IPR025527">
    <property type="entry name" value="HUWE1/Rev1_UBM"/>
</dbReference>
<dbReference type="InterPro" id="IPR036420">
    <property type="entry name" value="BRCT_dom_sf"/>
</dbReference>
<dbReference type="CDD" id="cd17719">
    <property type="entry name" value="BRCT_Rev1"/>
    <property type="match status" value="1"/>
</dbReference>
<feature type="region of interest" description="Disordered" evidence="14">
    <location>
        <begin position="1061"/>
        <end position="1084"/>
    </location>
</feature>
<dbReference type="EMBL" id="CACVKT020010330">
    <property type="protein sequence ID" value="CAC5425929.1"/>
    <property type="molecule type" value="Genomic_DNA"/>
</dbReference>
<dbReference type="InterPro" id="IPR001357">
    <property type="entry name" value="BRCT_dom"/>
</dbReference>
<keyword evidence="18" id="KW-1185">Reference proteome</keyword>
<sequence length="1613" mass="180698">MSQHAVRKQLDRFDGDFQKKIGGHQRREAFLLTDSKGNYLLRSVQRDEKIINFVAKRGATSSNTKFIEELVGRIASCESERPLVMVWLGTCEFTKMGAHRYISINSSETIDCVIERLVSIKTKILEVKSSAEVIFLSCPIFSVRHWNEYQGHAIPETFADEDIKLQEIIETFNTKLDSLNSTTSGPKFSLDLLKSKGIPVDITGDPLLEKLLSTTSSTVATFEMAGRSRRGRGRRMGNGWEEWGGYMEAKKQKLSEQFAKNADESISGPISDIFKGVAIHVDGYTKPSSDELKKIMRQHGGKYEHYMMKTRVTHVIATNLPDSKIRKDFKHCKVVKPEWIIECVKAGRLLSYIPFQLYTDQSKNQPGMALYSAFAVARQTSTTSTLARMATMNESSVSFNNNALISPEKREECIGNHANDKEHFSTPKTPTLDFSDSDSCDNDFGRLLAESKRTQKESTSSEKKIDDISKDQNSSRNEMNTDVLMSDDDIDFLSQILDETKNVNNITPIENDCDKSKTESNTNNKVTETENKQSPSKRGMALAGEPEFISEFYNNSRLHHLSTWKSEFKSYVNELQKQGTNFVGRKKLKEFLQKKCDTKSDRGIINVPNIGKPEKIIMHVDMDCFFVSVGLRKRPDLKGKPIAVTHSKGKGLKSQVAGSDPQYEFEQWKQRKLQKGNQKQSDNQVTDEIGDSWNVISKSSDSFHSMSEIASCSYEARQAGVKNGMFMGKAKSLCPDLITIPYDFEGYNEVSRMLYDIVASYTHDIEAVSCDEMLVDCTDLLSDTGAEPLDFVTMLRQEIYQKTKCTASAGLGGNILQAKMATRKAKPNGQYHLKPEDVVEFMKEQSVRDIPGVGWSMSHRLQSMSVSTCGDLQDLSLEALQKEFGPKTGQSLYKYCRGQDDRQIKLEQERKSVSAEINYGIRFKNDYDADKFLMELSEEVHTRLKKINMKGKTVTLKLMIRREDAPKETAKFMGHGLCNHISKSSTLPLATDDPKIIAKECLTILRNQHLNVQDLRGVGIQIQRLESAVVGTKTTKGPASSILKFTVAKLDISKNTETRNNILPSSSSKSSVETALSIKPQPEKKSRENLMKNFLTNSKTTMENLENSGPEKQKEGIDINLFNTKTVTKNSTCQSNVSCSRTTQNLAEDITRRSNALIVPPLPTLNLETSPTELFDIPEFPSVNIEISPPIRSKVPATPELTRNRIVVPTDYFPSPSQIDPEVLQELPPDIRKQIEAEMISRKKSKDVPNNNQNLPSSDEPGCSHWTNPPPAYKKTQQEDSVIGLPSMSQIDPDVLPELPPDIRQQIEAEMNTRHKPDNMPLANQHQTISRNLQSGDQPGCSNWTNQPKANTRPVRSSPIVALPSFSQLDESCFNALPLDIQREIKSAYGNQSKAIQINNKSPNAKNDQVNLTSPTKDQSPGHGKKNSPVFKVPKQPKGKSGRGRPKKLNFVSKKQPKIKTAVTGKKSAELHPPDLIRISDGPVAVDNEPPSITTNYGKGAPQEQGASSNTIQDSIKVPVNLCGAVTIAEVRTLLKEWIQTSNDPEIDDEEIMTSYLTNLVLDRNLEQVDLVVKFLNRHIKRLENAAWISTFDRILDSVQNVVKGLYGSRLKI</sequence>
<comment type="similarity">
    <text evidence="2">Belongs to the DNA polymerase type-Y family.</text>
</comment>
<dbReference type="Proteomes" id="UP000507470">
    <property type="component" value="Unassembled WGS sequence"/>
</dbReference>
<feature type="binding site" evidence="13">
    <location>
        <position position="771"/>
    </location>
    <ligand>
        <name>Mg(2+)</name>
        <dbReference type="ChEBI" id="CHEBI:18420"/>
        <label>1</label>
    </ligand>
</feature>
<feature type="region of interest" description="Disordered" evidence="14">
    <location>
        <begin position="1241"/>
        <end position="1265"/>
    </location>
</feature>
<keyword evidence="8" id="KW-0227">DNA damage</keyword>
<reference evidence="17 18" key="1">
    <citation type="submission" date="2020-06" db="EMBL/GenBank/DDBJ databases">
        <authorList>
            <person name="Li R."/>
            <person name="Bekaert M."/>
        </authorList>
    </citation>
    <scope>NUCLEOTIDE SEQUENCE [LARGE SCALE GENOMIC DNA]</scope>
    <source>
        <strain evidence="18">wild</strain>
    </source>
</reference>
<dbReference type="InterPro" id="IPR047346">
    <property type="entry name" value="Rev1_UBM1/2"/>
</dbReference>
<feature type="region of interest" description="Disordered" evidence="14">
    <location>
        <begin position="449"/>
        <end position="482"/>
    </location>
</feature>
<dbReference type="SUPFAM" id="SSF56672">
    <property type="entry name" value="DNA/RNA polymerases"/>
    <property type="match status" value="1"/>
</dbReference>
<dbReference type="Pfam" id="PF14377">
    <property type="entry name" value="UBM"/>
    <property type="match status" value="3"/>
</dbReference>
<dbReference type="GO" id="GO:0046872">
    <property type="term" value="F:metal ion binding"/>
    <property type="evidence" value="ECO:0007669"/>
    <property type="project" value="UniProtKB-KW"/>
</dbReference>
<dbReference type="Gene3D" id="6.10.250.1490">
    <property type="match status" value="1"/>
</dbReference>
<feature type="region of interest" description="Disordered" evidence="14">
    <location>
        <begin position="506"/>
        <end position="539"/>
    </location>
</feature>
<dbReference type="GO" id="GO:0017125">
    <property type="term" value="F:deoxycytidyl transferase activity"/>
    <property type="evidence" value="ECO:0007669"/>
    <property type="project" value="TreeGrafter"/>
</dbReference>
<dbReference type="SUPFAM" id="SSF100879">
    <property type="entry name" value="Lesion bypass DNA polymerase (Y-family), little finger domain"/>
    <property type="match status" value="1"/>
</dbReference>
<dbReference type="GO" id="GO:0003887">
    <property type="term" value="F:DNA-directed DNA polymerase activity"/>
    <property type="evidence" value="ECO:0007669"/>
    <property type="project" value="InterPro"/>
</dbReference>
<dbReference type="PANTHER" id="PTHR45990:SF1">
    <property type="entry name" value="DNA REPAIR PROTEIN REV1"/>
    <property type="match status" value="1"/>
</dbReference>
<evidence type="ECO:0000256" key="2">
    <source>
        <dbReference type="ARBA" id="ARBA00010945"/>
    </source>
</evidence>
<dbReference type="Pfam" id="PF11799">
    <property type="entry name" value="IMS_C"/>
    <property type="match status" value="1"/>
</dbReference>
<dbReference type="GO" id="GO:0005634">
    <property type="term" value="C:nucleus"/>
    <property type="evidence" value="ECO:0007669"/>
    <property type="project" value="UniProtKB-SubCell"/>
</dbReference>
<keyword evidence="11" id="KW-0234">DNA repair</keyword>
<evidence type="ECO:0000256" key="5">
    <source>
        <dbReference type="ARBA" id="ARBA00022679"/>
    </source>
</evidence>
<evidence type="ECO:0000259" key="16">
    <source>
        <dbReference type="PROSITE" id="PS50173"/>
    </source>
</evidence>
<feature type="domain" description="UmuC" evidence="16">
    <location>
        <begin position="617"/>
        <end position="854"/>
    </location>
</feature>
<dbReference type="SUPFAM" id="SSF52113">
    <property type="entry name" value="BRCT domain"/>
    <property type="match status" value="1"/>
</dbReference>
<organism evidence="17 18">
    <name type="scientific">Mytilus coruscus</name>
    <name type="common">Sea mussel</name>
    <dbReference type="NCBI Taxonomy" id="42192"/>
    <lineage>
        <taxon>Eukaryota</taxon>
        <taxon>Metazoa</taxon>
        <taxon>Spiralia</taxon>
        <taxon>Lophotrochozoa</taxon>
        <taxon>Mollusca</taxon>
        <taxon>Bivalvia</taxon>
        <taxon>Autobranchia</taxon>
        <taxon>Pteriomorphia</taxon>
        <taxon>Mytilida</taxon>
        <taxon>Mytiloidea</taxon>
        <taxon>Mytilidae</taxon>
        <taxon>Mytilinae</taxon>
        <taxon>Mytilus</taxon>
    </lineage>
</organism>
<name>A0A6J8EZ41_MYTCO</name>
<keyword evidence="6 17" id="KW-0548">Nucleotidyltransferase</keyword>
<dbReference type="CDD" id="cd12145">
    <property type="entry name" value="Rev1_C"/>
    <property type="match status" value="1"/>
</dbReference>
<protein>
    <recommendedName>
        <fullName evidence="3">DNA repair protein REV1</fullName>
    </recommendedName>
</protein>
<dbReference type="CDD" id="cd01701">
    <property type="entry name" value="PolY_Rev1"/>
    <property type="match status" value="1"/>
</dbReference>
<dbReference type="Gene3D" id="1.10.150.20">
    <property type="entry name" value="5' to 3' exonuclease, C-terminal subdomain"/>
    <property type="match status" value="1"/>
</dbReference>
<feature type="binding site" evidence="13">
    <location>
        <position position="772"/>
    </location>
    <ligand>
        <name>Mg(2+)</name>
        <dbReference type="ChEBI" id="CHEBI:18420"/>
        <label>1</label>
    </ligand>
</feature>
<dbReference type="Gene3D" id="3.30.1490.100">
    <property type="entry name" value="DNA polymerase, Y-family, little finger domain"/>
    <property type="match status" value="1"/>
</dbReference>
<feature type="binding site" evidence="13">
    <location>
        <position position="621"/>
    </location>
    <ligand>
        <name>Mg(2+)</name>
        <dbReference type="ChEBI" id="CHEBI:18420"/>
        <label>1</label>
    </ligand>
</feature>
<dbReference type="Gene3D" id="6.10.250.1630">
    <property type="match status" value="3"/>
</dbReference>
<evidence type="ECO:0000256" key="10">
    <source>
        <dbReference type="ARBA" id="ARBA00023125"/>
    </source>
</evidence>
<comment type="cofactor">
    <cofactor evidence="13">
        <name>Mg(2+)</name>
        <dbReference type="ChEBI" id="CHEBI:18420"/>
    </cofactor>
    <text evidence="13">Binds 2 magnesium ions.</text>
</comment>
<dbReference type="InterPro" id="IPR017961">
    <property type="entry name" value="DNA_pol_Y-fam_little_finger"/>
</dbReference>
<dbReference type="FunFam" id="3.30.1490.100:FF:000001">
    <property type="entry name" value="DNA repair protein REV1"/>
    <property type="match status" value="1"/>
</dbReference>
<dbReference type="Gene3D" id="3.40.1170.60">
    <property type="match status" value="2"/>
</dbReference>
<dbReference type="InterPro" id="IPR031991">
    <property type="entry name" value="Rev1_C"/>
</dbReference>
<dbReference type="InterPro" id="IPR012112">
    <property type="entry name" value="REV1"/>
</dbReference>
<dbReference type="GO" id="GO:0042276">
    <property type="term" value="P:error-prone translesion synthesis"/>
    <property type="evidence" value="ECO:0007669"/>
    <property type="project" value="InterPro"/>
</dbReference>
<dbReference type="Gene3D" id="3.30.70.270">
    <property type="match status" value="2"/>
</dbReference>
<keyword evidence="4" id="KW-0237">DNA synthesis</keyword>
<feature type="compositionally biased region" description="Basic and acidic residues" evidence="14">
    <location>
        <begin position="449"/>
        <end position="470"/>
    </location>
</feature>
<keyword evidence="12" id="KW-0539">Nucleus</keyword>
<dbReference type="SMART" id="SM00292">
    <property type="entry name" value="BRCT"/>
    <property type="match status" value="1"/>
</dbReference>
<evidence type="ECO:0000256" key="1">
    <source>
        <dbReference type="ARBA" id="ARBA00004123"/>
    </source>
</evidence>
<dbReference type="InterPro" id="IPR043502">
    <property type="entry name" value="DNA/RNA_pol_sf"/>
</dbReference>
<keyword evidence="7 13" id="KW-0479">Metal-binding</keyword>
<feature type="domain" description="BRCT" evidence="15">
    <location>
        <begin position="269"/>
        <end position="357"/>
    </location>
</feature>
<comment type="subcellular location">
    <subcellularLocation>
        <location evidence="1">Nucleus</location>
    </subcellularLocation>
</comment>
<evidence type="ECO:0000313" key="17">
    <source>
        <dbReference type="EMBL" id="CAC5425929.1"/>
    </source>
</evidence>
<dbReference type="InterPro" id="IPR001126">
    <property type="entry name" value="UmuC"/>
</dbReference>
<dbReference type="OrthoDB" id="427711at2759"/>
<evidence type="ECO:0000256" key="7">
    <source>
        <dbReference type="ARBA" id="ARBA00022723"/>
    </source>
</evidence>
<dbReference type="Pfam" id="PF21999">
    <property type="entry name" value="IMS_HHH_1"/>
    <property type="match status" value="1"/>
</dbReference>
<dbReference type="InterPro" id="IPR053848">
    <property type="entry name" value="IMS_HHH_1"/>
</dbReference>
<evidence type="ECO:0000256" key="4">
    <source>
        <dbReference type="ARBA" id="ARBA00022634"/>
    </source>
</evidence>
<dbReference type="PROSITE" id="PS50173">
    <property type="entry name" value="UMUC"/>
    <property type="match status" value="1"/>
</dbReference>
<gene>
    <name evidence="17" type="ORF">MCOR_57698</name>
</gene>
<evidence type="ECO:0000256" key="13">
    <source>
        <dbReference type="PIRSR" id="PIRSR036573-2"/>
    </source>
</evidence>
<feature type="compositionally biased region" description="Polar residues" evidence="14">
    <location>
        <begin position="1248"/>
        <end position="1257"/>
    </location>
</feature>
<feature type="compositionally biased region" description="Polar residues" evidence="14">
    <location>
        <begin position="1396"/>
        <end position="1419"/>
    </location>
</feature>
<accession>A0A6J8EZ41</accession>
<evidence type="ECO:0000256" key="6">
    <source>
        <dbReference type="ARBA" id="ARBA00022695"/>
    </source>
</evidence>
<dbReference type="GO" id="GO:0070987">
    <property type="term" value="P:error-free translesion synthesis"/>
    <property type="evidence" value="ECO:0007669"/>
    <property type="project" value="TreeGrafter"/>
</dbReference>
<evidence type="ECO:0000259" key="15">
    <source>
        <dbReference type="PROSITE" id="PS50172"/>
    </source>
</evidence>
<dbReference type="PROSITE" id="PS50172">
    <property type="entry name" value="BRCT"/>
    <property type="match status" value="1"/>
</dbReference>
<evidence type="ECO:0000256" key="11">
    <source>
        <dbReference type="ARBA" id="ARBA00023204"/>
    </source>
</evidence>
<evidence type="ECO:0000256" key="8">
    <source>
        <dbReference type="ARBA" id="ARBA00022763"/>
    </source>
</evidence>
<feature type="region of interest" description="Disordered" evidence="14">
    <location>
        <begin position="417"/>
        <end position="437"/>
    </location>
</feature>
<evidence type="ECO:0000256" key="3">
    <source>
        <dbReference type="ARBA" id="ARBA00020399"/>
    </source>
</evidence>
<dbReference type="Pfam" id="PF00817">
    <property type="entry name" value="IMS"/>
    <property type="match status" value="2"/>
</dbReference>
<keyword evidence="5 17" id="KW-0808">Transferase</keyword>
<dbReference type="Pfam" id="PF16727">
    <property type="entry name" value="REV1_C"/>
    <property type="match status" value="1"/>
</dbReference>
<dbReference type="FunFam" id="3.40.50.10190:FF:000011">
    <property type="entry name" value="DNA repair protein REV1"/>
    <property type="match status" value="1"/>
</dbReference>
<dbReference type="PANTHER" id="PTHR45990">
    <property type="entry name" value="DNA REPAIR PROTEIN REV1"/>
    <property type="match status" value="1"/>
</dbReference>
<feature type="compositionally biased region" description="Polar residues" evidence="14">
    <location>
        <begin position="471"/>
        <end position="480"/>
    </location>
</feature>
<evidence type="ECO:0000256" key="9">
    <source>
        <dbReference type="ARBA" id="ARBA00022842"/>
    </source>
</evidence>
<dbReference type="Gene3D" id="3.40.50.10190">
    <property type="entry name" value="BRCT domain"/>
    <property type="match status" value="1"/>
</dbReference>
<dbReference type="GO" id="GO:0003684">
    <property type="term" value="F:damaged DNA binding"/>
    <property type="evidence" value="ECO:0007669"/>
    <property type="project" value="InterPro"/>
</dbReference>
<dbReference type="InterPro" id="IPR038401">
    <property type="entry name" value="Rev1_C_sf"/>
</dbReference>
<feature type="region of interest" description="Disordered" evidence="14">
    <location>
        <begin position="1396"/>
        <end position="1507"/>
    </location>
</feature>